<dbReference type="RefSeq" id="WP_213259599.1">
    <property type="nucleotide sequence ID" value="NZ_JAGYWA010000008.1"/>
</dbReference>
<gene>
    <name evidence="4" type="ORF">ACFO5S_19810</name>
</gene>
<keyword evidence="5" id="KW-1185">Reference proteome</keyword>
<proteinExistence type="predicted"/>
<comment type="caution">
    <text evidence="4">The sequence shown here is derived from an EMBL/GenBank/DDBJ whole genome shotgun (WGS) entry which is preliminary data.</text>
</comment>
<keyword evidence="1 2" id="KW-0732">Signal</keyword>
<evidence type="ECO:0000313" key="5">
    <source>
        <dbReference type="Proteomes" id="UP001595935"/>
    </source>
</evidence>
<reference evidence="5" key="1">
    <citation type="journal article" date="2019" name="Int. J. Syst. Evol. Microbiol.">
        <title>The Global Catalogue of Microorganisms (GCM) 10K type strain sequencing project: providing services to taxonomists for standard genome sequencing and annotation.</title>
        <authorList>
            <consortium name="The Broad Institute Genomics Platform"/>
            <consortium name="The Broad Institute Genome Sequencing Center for Infectious Disease"/>
            <person name="Wu L."/>
            <person name="Ma J."/>
        </authorList>
    </citation>
    <scope>NUCLEOTIDE SEQUENCE [LARGE SCALE GENOMIC DNA]</scope>
    <source>
        <strain evidence="5">WYCCWR 13023</strain>
    </source>
</reference>
<accession>A0ABV9PI83</accession>
<protein>
    <submittedName>
        <fullName evidence="4">Outer membrane beta-barrel protein</fullName>
    </submittedName>
</protein>
<dbReference type="Proteomes" id="UP001595935">
    <property type="component" value="Unassembled WGS sequence"/>
</dbReference>
<feature type="chain" id="PRO_5047107066" evidence="2">
    <location>
        <begin position="20"/>
        <end position="204"/>
    </location>
</feature>
<dbReference type="InterPro" id="IPR027385">
    <property type="entry name" value="Beta-barrel_OMP"/>
</dbReference>
<dbReference type="SUPFAM" id="SSF56925">
    <property type="entry name" value="OMPA-like"/>
    <property type="match status" value="1"/>
</dbReference>
<evidence type="ECO:0000256" key="1">
    <source>
        <dbReference type="ARBA" id="ARBA00022729"/>
    </source>
</evidence>
<evidence type="ECO:0000256" key="2">
    <source>
        <dbReference type="SAM" id="SignalP"/>
    </source>
</evidence>
<organism evidence="4 5">
    <name type="scientific">Flavobacterium branchiicola</name>
    <dbReference type="NCBI Taxonomy" id="1114875"/>
    <lineage>
        <taxon>Bacteria</taxon>
        <taxon>Pseudomonadati</taxon>
        <taxon>Bacteroidota</taxon>
        <taxon>Flavobacteriia</taxon>
        <taxon>Flavobacteriales</taxon>
        <taxon>Flavobacteriaceae</taxon>
        <taxon>Flavobacterium</taxon>
    </lineage>
</organism>
<evidence type="ECO:0000313" key="4">
    <source>
        <dbReference type="EMBL" id="MFC4749708.1"/>
    </source>
</evidence>
<dbReference type="EMBL" id="JBHSGV010000008">
    <property type="protein sequence ID" value="MFC4749708.1"/>
    <property type="molecule type" value="Genomic_DNA"/>
</dbReference>
<name>A0ABV9PI83_9FLAO</name>
<feature type="signal peptide" evidence="2">
    <location>
        <begin position="1"/>
        <end position="19"/>
    </location>
</feature>
<feature type="domain" description="Outer membrane protein beta-barrel" evidence="3">
    <location>
        <begin position="8"/>
        <end position="187"/>
    </location>
</feature>
<dbReference type="Gene3D" id="2.40.160.20">
    <property type="match status" value="1"/>
</dbReference>
<sequence>MKTKLITLIALFTICFASAQQQEIETELHSAKGVQFEKGDMFVEGALSVSTASDQNHFGFTPKFGYFLTDKLAVGADLGYSHTKIKSTDQKESVFGIGVLARYYFLQLDSKRFKAYSEAGLGYGRNTTKSAVIDDTNNSVKANISVGLNYFITKNIAATFVLADVLSYNNVSAGDQPSTDTFNLNLNVFQNIFSQPTFGLLYKF</sequence>
<dbReference type="InterPro" id="IPR011250">
    <property type="entry name" value="OMP/PagP_B-barrel"/>
</dbReference>
<evidence type="ECO:0000259" key="3">
    <source>
        <dbReference type="Pfam" id="PF13505"/>
    </source>
</evidence>
<dbReference type="Pfam" id="PF13505">
    <property type="entry name" value="OMP_b-brl"/>
    <property type="match status" value="1"/>
</dbReference>